<gene>
    <name evidence="1" type="ORF">F6B42_00605</name>
</gene>
<name>A0A5J5ISR4_9MICO</name>
<proteinExistence type="predicted"/>
<reference evidence="2" key="1">
    <citation type="submission" date="2019-09" db="EMBL/GenBank/DDBJ databases">
        <title>Mumia zhuanghuii sp. nov. isolated from the intestinal contents of plateau pika (Ochotona curzoniae) in the Qinghai-Tibet plateau of China.</title>
        <authorList>
            <person name="Tian Z."/>
        </authorList>
    </citation>
    <scope>NUCLEOTIDE SEQUENCE [LARGE SCALE GENOMIC DNA]</scope>
    <source>
        <strain evidence="2">DSM 25564</strain>
    </source>
</reference>
<accession>A0A5J5ISR4</accession>
<organism evidence="1 2">
    <name type="scientific">Microbacterium radiodurans</name>
    <dbReference type="NCBI Taxonomy" id="661398"/>
    <lineage>
        <taxon>Bacteria</taxon>
        <taxon>Bacillati</taxon>
        <taxon>Actinomycetota</taxon>
        <taxon>Actinomycetes</taxon>
        <taxon>Micrococcales</taxon>
        <taxon>Microbacteriaceae</taxon>
        <taxon>Microbacterium</taxon>
    </lineage>
</organism>
<dbReference type="Proteomes" id="UP000327039">
    <property type="component" value="Unassembled WGS sequence"/>
</dbReference>
<comment type="caution">
    <text evidence="1">The sequence shown here is derived from an EMBL/GenBank/DDBJ whole genome shotgun (WGS) entry which is preliminary data.</text>
</comment>
<evidence type="ECO:0000313" key="2">
    <source>
        <dbReference type="Proteomes" id="UP000327039"/>
    </source>
</evidence>
<dbReference type="AlphaFoldDB" id="A0A5J5ISR4"/>
<sequence length="214" mass="22626">MSAIRYAVDEELVIPIPAEALDVSERESWAARAAARFGRLSAEASDRLRHALAREQATLSSSAGDADTGHGGFSAGFVAFDPVTSSFASTRLAVASVPFSPEQRRAFLLPEAPLPPQLRVGPTNSFGDSCSSTFPRAAHGGTAEIRWLWVAEDATLVASAAPIRLAATLGVGSVAEAVLRSVIVDGADARRQAEDFDPAELIALSQKEQPAWRE</sequence>
<evidence type="ECO:0000313" key="1">
    <source>
        <dbReference type="EMBL" id="KAA9089043.1"/>
    </source>
</evidence>
<protein>
    <submittedName>
        <fullName evidence="1">Uncharacterized protein</fullName>
    </submittedName>
</protein>
<dbReference type="OrthoDB" id="5069348at2"/>
<dbReference type="EMBL" id="VYRZ01000001">
    <property type="protein sequence ID" value="KAA9089043.1"/>
    <property type="molecule type" value="Genomic_DNA"/>
</dbReference>
<keyword evidence="2" id="KW-1185">Reference proteome</keyword>
<dbReference type="RefSeq" id="WP_150417664.1">
    <property type="nucleotide sequence ID" value="NZ_VYRZ01000001.1"/>
</dbReference>